<dbReference type="GO" id="GO:0003824">
    <property type="term" value="F:catalytic activity"/>
    <property type="evidence" value="ECO:0007669"/>
    <property type="project" value="InterPro"/>
</dbReference>
<evidence type="ECO:0000256" key="1">
    <source>
        <dbReference type="SAM" id="MobiDB-lite"/>
    </source>
</evidence>
<dbReference type="GO" id="GO:0003729">
    <property type="term" value="F:mRNA binding"/>
    <property type="evidence" value="ECO:0007669"/>
    <property type="project" value="InterPro"/>
</dbReference>
<dbReference type="GO" id="GO:0000245">
    <property type="term" value="P:spliceosomal complex assembly"/>
    <property type="evidence" value="ECO:0007669"/>
    <property type="project" value="InterPro"/>
</dbReference>
<feature type="region of interest" description="Disordered" evidence="1">
    <location>
        <begin position="28"/>
        <end position="65"/>
    </location>
</feature>
<dbReference type="Proteomes" id="UP000237347">
    <property type="component" value="Unassembled WGS sequence"/>
</dbReference>
<dbReference type="EMBL" id="PKMF04000114">
    <property type="protein sequence ID" value="KAK7849426.1"/>
    <property type="molecule type" value="Genomic_DNA"/>
</dbReference>
<name>A0AAW0LGD5_QUESU</name>
<dbReference type="InterPro" id="IPR018294">
    <property type="entry name" value="ISPD_synthase_CS"/>
</dbReference>
<feature type="compositionally biased region" description="Low complexity" evidence="1">
    <location>
        <begin position="39"/>
        <end position="64"/>
    </location>
</feature>
<evidence type="ECO:0000313" key="2">
    <source>
        <dbReference type="EMBL" id="KAK7849426.1"/>
    </source>
</evidence>
<dbReference type="AlphaFoldDB" id="A0AAW0LGD5"/>
<dbReference type="PANTHER" id="PTHR12097">
    <property type="entry name" value="SPLICING FACTOR 3B, SUBUNIT 1-RELATED"/>
    <property type="match status" value="1"/>
</dbReference>
<accession>A0AAW0LGD5</accession>
<dbReference type="GO" id="GO:0008299">
    <property type="term" value="P:isoprenoid biosynthetic process"/>
    <property type="evidence" value="ECO:0007669"/>
    <property type="project" value="InterPro"/>
</dbReference>
<organism evidence="2 3">
    <name type="scientific">Quercus suber</name>
    <name type="common">Cork oak</name>
    <dbReference type="NCBI Taxonomy" id="58331"/>
    <lineage>
        <taxon>Eukaryota</taxon>
        <taxon>Viridiplantae</taxon>
        <taxon>Streptophyta</taxon>
        <taxon>Embryophyta</taxon>
        <taxon>Tracheophyta</taxon>
        <taxon>Spermatophyta</taxon>
        <taxon>Magnoliopsida</taxon>
        <taxon>eudicotyledons</taxon>
        <taxon>Gunneridae</taxon>
        <taxon>Pentapetalae</taxon>
        <taxon>rosids</taxon>
        <taxon>fabids</taxon>
        <taxon>Fagales</taxon>
        <taxon>Fagaceae</taxon>
        <taxon>Quercus</taxon>
    </lineage>
</organism>
<protein>
    <submittedName>
        <fullName evidence="2">Splicing factor 3b subunit 1</fullName>
    </submittedName>
</protein>
<dbReference type="PROSITE" id="PS01295">
    <property type="entry name" value="ISPD"/>
    <property type="match status" value="1"/>
</dbReference>
<evidence type="ECO:0000313" key="3">
    <source>
        <dbReference type="Proteomes" id="UP000237347"/>
    </source>
</evidence>
<keyword evidence="3" id="KW-1185">Reference proteome</keyword>
<dbReference type="InterPro" id="IPR038737">
    <property type="entry name" value="SF3b_su1-like"/>
</dbReference>
<sequence length="278" mass="30899">MGEESQTANEMCLDIVFDMGSMAHDDAGPSHTFAHGDTSRSPSTSSTTFSLPTTYTSPPLTTRTAPADVCGRDKMRFMPTLGYPPTHQRLHTLRIVHEGRHGHGHILLTGGLDMVLQGVTSQGSSEKKKTRMIFYGQLVWVEPKMVPSKWHGSPKNNILNSTVVDLNSELVCVHDSARPLVSSGDTEKDSTSIAYWQFLLCLHCVHIKINFSWRLDSAIAYAAHFGGPGEERHLLVKVIDRVLYKLGELVRPYAHKILVVIEPLLIDDDYYACVEGRD</sequence>
<comment type="caution">
    <text evidence="2">The sequence shown here is derived from an EMBL/GenBank/DDBJ whole genome shotgun (WGS) entry which is preliminary data.</text>
</comment>
<gene>
    <name evidence="2" type="primary">sf3b1_0</name>
    <name evidence="2" type="ORF">CFP56_002991</name>
</gene>
<reference evidence="2 3" key="1">
    <citation type="journal article" date="2018" name="Sci. Data">
        <title>The draft genome sequence of cork oak.</title>
        <authorList>
            <person name="Ramos A.M."/>
            <person name="Usie A."/>
            <person name="Barbosa P."/>
            <person name="Barros P.M."/>
            <person name="Capote T."/>
            <person name="Chaves I."/>
            <person name="Simoes F."/>
            <person name="Abreu I."/>
            <person name="Carrasquinho I."/>
            <person name="Faro C."/>
            <person name="Guimaraes J.B."/>
            <person name="Mendonca D."/>
            <person name="Nobrega F."/>
            <person name="Rodrigues L."/>
            <person name="Saibo N.J.M."/>
            <person name="Varela M.C."/>
            <person name="Egas C."/>
            <person name="Matos J."/>
            <person name="Miguel C.M."/>
            <person name="Oliveira M.M."/>
            <person name="Ricardo C.P."/>
            <person name="Goncalves S."/>
        </authorList>
    </citation>
    <scope>NUCLEOTIDE SEQUENCE [LARGE SCALE GENOMIC DNA]</scope>
    <source>
        <strain evidence="3">cv. HL8</strain>
    </source>
</reference>
<proteinExistence type="predicted"/>